<reference evidence="1" key="1">
    <citation type="journal article" date="2015" name="Nature">
        <title>Complex archaea that bridge the gap between prokaryotes and eukaryotes.</title>
        <authorList>
            <person name="Spang A."/>
            <person name="Saw J.H."/>
            <person name="Jorgensen S.L."/>
            <person name="Zaremba-Niedzwiedzka K."/>
            <person name="Martijn J."/>
            <person name="Lind A.E."/>
            <person name="van Eijk R."/>
            <person name="Schleper C."/>
            <person name="Guy L."/>
            <person name="Ettema T.J."/>
        </authorList>
    </citation>
    <scope>NUCLEOTIDE SEQUENCE</scope>
</reference>
<accession>A0A0F9TQT1</accession>
<organism evidence="1">
    <name type="scientific">marine sediment metagenome</name>
    <dbReference type="NCBI Taxonomy" id="412755"/>
    <lineage>
        <taxon>unclassified sequences</taxon>
        <taxon>metagenomes</taxon>
        <taxon>ecological metagenomes</taxon>
    </lineage>
</organism>
<dbReference type="AlphaFoldDB" id="A0A0F9TQT1"/>
<gene>
    <name evidence="1" type="ORF">LCGC14_0622770</name>
</gene>
<comment type="caution">
    <text evidence="1">The sequence shown here is derived from an EMBL/GenBank/DDBJ whole genome shotgun (WGS) entry which is preliminary data.</text>
</comment>
<name>A0A0F9TQT1_9ZZZZ</name>
<sequence>MGKSKHKLANPKIVRCKCGRDFSPLNHSVRYCSPECKKNFGRDWSKIKRNFNNAHPDLCNICGCNNSGSKFKNCLECRINRRIYQRAYKKKNEVKT</sequence>
<evidence type="ECO:0000313" key="1">
    <source>
        <dbReference type="EMBL" id="KKN51461.1"/>
    </source>
</evidence>
<proteinExistence type="predicted"/>
<protein>
    <submittedName>
        <fullName evidence="1">Uncharacterized protein</fullName>
    </submittedName>
</protein>
<dbReference type="EMBL" id="LAZR01001063">
    <property type="protein sequence ID" value="KKN51461.1"/>
    <property type="molecule type" value="Genomic_DNA"/>
</dbReference>